<organism evidence="1 2">
    <name type="scientific">Dacryopinax primogenitus (strain DJM 731)</name>
    <name type="common">Brown rot fungus</name>
    <dbReference type="NCBI Taxonomy" id="1858805"/>
    <lineage>
        <taxon>Eukaryota</taxon>
        <taxon>Fungi</taxon>
        <taxon>Dikarya</taxon>
        <taxon>Basidiomycota</taxon>
        <taxon>Agaricomycotina</taxon>
        <taxon>Dacrymycetes</taxon>
        <taxon>Dacrymycetales</taxon>
        <taxon>Dacrymycetaceae</taxon>
        <taxon>Dacryopinax</taxon>
    </lineage>
</organism>
<protein>
    <submittedName>
        <fullName evidence="1">Uncharacterized protein</fullName>
    </submittedName>
</protein>
<sequence>MAEFPKLYTYSFRLGGNRLVTHCEVDTQREGICQVSSTKGRSFRDKVFFPQSLGKNDSCLLPGRKWGHL</sequence>
<dbReference type="HOGENOM" id="CLU_2782739_0_0_1"/>
<evidence type="ECO:0000313" key="2">
    <source>
        <dbReference type="Proteomes" id="UP000030653"/>
    </source>
</evidence>
<name>M5FXK3_DACPD</name>
<dbReference type="Proteomes" id="UP000030653">
    <property type="component" value="Unassembled WGS sequence"/>
</dbReference>
<feature type="non-terminal residue" evidence="1">
    <location>
        <position position="69"/>
    </location>
</feature>
<dbReference type="RefSeq" id="XP_040625119.1">
    <property type="nucleotide sequence ID" value="XM_040773799.1"/>
</dbReference>
<reference evidence="1 2" key="1">
    <citation type="journal article" date="2012" name="Science">
        <title>The Paleozoic origin of enzymatic lignin decomposition reconstructed from 31 fungal genomes.</title>
        <authorList>
            <person name="Floudas D."/>
            <person name="Binder M."/>
            <person name="Riley R."/>
            <person name="Barry K."/>
            <person name="Blanchette R.A."/>
            <person name="Henrissat B."/>
            <person name="Martinez A.T."/>
            <person name="Otillar R."/>
            <person name="Spatafora J.W."/>
            <person name="Yadav J.S."/>
            <person name="Aerts A."/>
            <person name="Benoit I."/>
            <person name="Boyd A."/>
            <person name="Carlson A."/>
            <person name="Copeland A."/>
            <person name="Coutinho P.M."/>
            <person name="de Vries R.P."/>
            <person name="Ferreira P."/>
            <person name="Findley K."/>
            <person name="Foster B."/>
            <person name="Gaskell J."/>
            <person name="Glotzer D."/>
            <person name="Gorecki P."/>
            <person name="Heitman J."/>
            <person name="Hesse C."/>
            <person name="Hori C."/>
            <person name="Igarashi K."/>
            <person name="Jurgens J.A."/>
            <person name="Kallen N."/>
            <person name="Kersten P."/>
            <person name="Kohler A."/>
            <person name="Kuees U."/>
            <person name="Kumar T.K.A."/>
            <person name="Kuo A."/>
            <person name="LaButti K."/>
            <person name="Larrondo L.F."/>
            <person name="Lindquist E."/>
            <person name="Ling A."/>
            <person name="Lombard V."/>
            <person name="Lucas S."/>
            <person name="Lundell T."/>
            <person name="Martin R."/>
            <person name="McLaughlin D.J."/>
            <person name="Morgenstern I."/>
            <person name="Morin E."/>
            <person name="Murat C."/>
            <person name="Nagy L.G."/>
            <person name="Nolan M."/>
            <person name="Ohm R.A."/>
            <person name="Patyshakuliyeva A."/>
            <person name="Rokas A."/>
            <person name="Ruiz-Duenas F.J."/>
            <person name="Sabat G."/>
            <person name="Salamov A."/>
            <person name="Samejima M."/>
            <person name="Schmutz J."/>
            <person name="Slot J.C."/>
            <person name="St John F."/>
            <person name="Stenlid J."/>
            <person name="Sun H."/>
            <person name="Sun S."/>
            <person name="Syed K."/>
            <person name="Tsang A."/>
            <person name="Wiebenga A."/>
            <person name="Young D."/>
            <person name="Pisabarro A."/>
            <person name="Eastwood D.C."/>
            <person name="Martin F."/>
            <person name="Cullen D."/>
            <person name="Grigoriev I.V."/>
            <person name="Hibbett D.S."/>
        </authorList>
    </citation>
    <scope>NUCLEOTIDE SEQUENCE [LARGE SCALE GENOMIC DNA]</scope>
    <source>
        <strain evidence="1 2">DJM-731 SS1</strain>
    </source>
</reference>
<proteinExistence type="predicted"/>
<dbReference type="GeneID" id="63688861"/>
<evidence type="ECO:0000313" key="1">
    <source>
        <dbReference type="EMBL" id="EJT98221.1"/>
    </source>
</evidence>
<gene>
    <name evidence="1" type="ORF">DACRYDRAFT_24697</name>
</gene>
<dbReference type="AlphaFoldDB" id="M5FXK3"/>
<accession>M5FXK3</accession>
<dbReference type="EMBL" id="JH795874">
    <property type="protein sequence ID" value="EJT98221.1"/>
    <property type="molecule type" value="Genomic_DNA"/>
</dbReference>
<keyword evidence="2" id="KW-1185">Reference proteome</keyword>